<dbReference type="SMART" id="SM00354">
    <property type="entry name" value="HTH_LACI"/>
    <property type="match status" value="1"/>
</dbReference>
<dbReference type="SUPFAM" id="SSF47413">
    <property type="entry name" value="lambda repressor-like DNA-binding domains"/>
    <property type="match status" value="1"/>
</dbReference>
<dbReference type="InterPro" id="IPR028082">
    <property type="entry name" value="Peripla_BP_I"/>
</dbReference>
<dbReference type="InterPro" id="IPR010982">
    <property type="entry name" value="Lambda_DNA-bd_dom_sf"/>
</dbReference>
<gene>
    <name evidence="6" type="ORF">BF93_10620</name>
</gene>
<keyword evidence="7" id="KW-1185">Reference proteome</keyword>
<dbReference type="AlphaFoldDB" id="Z9JWD1"/>
<proteinExistence type="predicted"/>
<dbReference type="PANTHER" id="PTHR30146:SF109">
    <property type="entry name" value="HTH-TYPE TRANSCRIPTIONAL REGULATOR GALS"/>
    <property type="match status" value="1"/>
</dbReference>
<dbReference type="RefSeq" id="WP_084148222.1">
    <property type="nucleotide sequence ID" value="NZ_KK069989.1"/>
</dbReference>
<dbReference type="Proteomes" id="UP000023067">
    <property type="component" value="Unassembled WGS sequence"/>
</dbReference>
<dbReference type="PROSITE" id="PS00356">
    <property type="entry name" value="HTH_LACI_1"/>
    <property type="match status" value="1"/>
</dbReference>
<feature type="region of interest" description="Disordered" evidence="4">
    <location>
        <begin position="326"/>
        <end position="363"/>
    </location>
</feature>
<dbReference type="EMBL" id="JDYK01000003">
    <property type="protein sequence ID" value="EWS82096.1"/>
    <property type="molecule type" value="Genomic_DNA"/>
</dbReference>
<dbReference type="eggNOG" id="COG1609">
    <property type="taxonomic scope" value="Bacteria"/>
</dbReference>
<name>Z9JWD1_9MICO</name>
<evidence type="ECO:0000313" key="6">
    <source>
        <dbReference type="EMBL" id="EWS82096.1"/>
    </source>
</evidence>
<dbReference type="HOGENOM" id="CLU_037628_6_0_11"/>
<keyword evidence="1" id="KW-0805">Transcription regulation</keyword>
<dbReference type="SUPFAM" id="SSF53822">
    <property type="entry name" value="Periplasmic binding protein-like I"/>
    <property type="match status" value="1"/>
</dbReference>
<reference evidence="6 7" key="1">
    <citation type="submission" date="2014-02" db="EMBL/GenBank/DDBJ databases">
        <title>Genome sequence of Brachybacterium phenoliresistens strain W13A50.</title>
        <authorList>
            <person name="Wang X."/>
        </authorList>
    </citation>
    <scope>NUCLEOTIDE SEQUENCE [LARGE SCALE GENOMIC DNA]</scope>
    <source>
        <strain evidence="6 7">W13A50</strain>
    </source>
</reference>
<evidence type="ECO:0000313" key="7">
    <source>
        <dbReference type="Proteomes" id="UP000023067"/>
    </source>
</evidence>
<evidence type="ECO:0000256" key="1">
    <source>
        <dbReference type="ARBA" id="ARBA00023015"/>
    </source>
</evidence>
<dbReference type="GO" id="GO:0003700">
    <property type="term" value="F:DNA-binding transcription factor activity"/>
    <property type="evidence" value="ECO:0007669"/>
    <property type="project" value="TreeGrafter"/>
</dbReference>
<feature type="domain" description="HTH lacI-type" evidence="5">
    <location>
        <begin position="3"/>
        <end position="57"/>
    </location>
</feature>
<dbReference type="Pfam" id="PF00356">
    <property type="entry name" value="LacI"/>
    <property type="match status" value="1"/>
</dbReference>
<dbReference type="PANTHER" id="PTHR30146">
    <property type="entry name" value="LACI-RELATED TRANSCRIPTIONAL REPRESSOR"/>
    <property type="match status" value="1"/>
</dbReference>
<dbReference type="PROSITE" id="PS50932">
    <property type="entry name" value="HTH_LACI_2"/>
    <property type="match status" value="1"/>
</dbReference>
<evidence type="ECO:0000256" key="3">
    <source>
        <dbReference type="ARBA" id="ARBA00023163"/>
    </source>
</evidence>
<dbReference type="Pfam" id="PF13377">
    <property type="entry name" value="Peripla_BP_3"/>
    <property type="match status" value="1"/>
</dbReference>
<dbReference type="STRING" id="396014.BF93_10620"/>
<dbReference type="CDD" id="cd06267">
    <property type="entry name" value="PBP1_LacI_sugar_binding-like"/>
    <property type="match status" value="1"/>
</dbReference>
<evidence type="ECO:0000256" key="2">
    <source>
        <dbReference type="ARBA" id="ARBA00023125"/>
    </source>
</evidence>
<feature type="compositionally biased region" description="Basic and acidic residues" evidence="4">
    <location>
        <begin position="326"/>
        <end position="336"/>
    </location>
</feature>
<comment type="caution">
    <text evidence="6">The sequence shown here is derived from an EMBL/GenBank/DDBJ whole genome shotgun (WGS) entry which is preliminary data.</text>
</comment>
<dbReference type="PATRIC" id="fig|396014.3.peg.635"/>
<sequence>MATTLRDVAARAGVSVATASRALQGSERIGEATRERVRAAAAALAYTPNRTARALSTGRTATLGLIVPDLLNPFFPAVVKGAQARARELGLQLLLADTDESPAEELPLVRTLAPQVDGVILCSSRMDEDELGQAASLTRTVLVNREHGQLPSVVLDPGPGVEAALRHLHALGHTRIGYVGGPATSSSDDRRRRSLAELAPRIGLEVVPLGARKPDAAGGAAAAEELLALRLGAAIVYNDLMALGLMDRLRTFGLDVPRDVSVIGWDDIEFSAMARPALSTVRMPRREAGRTAVDLLGEIIAGGTGGAIRLGTELVLRASTSRAPLRIDEARPDGELRISLPDPERGTSSPASPLPELQEHTSP</sequence>
<dbReference type="GO" id="GO:0000976">
    <property type="term" value="F:transcription cis-regulatory region binding"/>
    <property type="evidence" value="ECO:0007669"/>
    <property type="project" value="TreeGrafter"/>
</dbReference>
<dbReference type="Gene3D" id="3.40.50.2300">
    <property type="match status" value="2"/>
</dbReference>
<evidence type="ECO:0000259" key="5">
    <source>
        <dbReference type="PROSITE" id="PS50932"/>
    </source>
</evidence>
<keyword evidence="3" id="KW-0804">Transcription</keyword>
<accession>Z9JWD1</accession>
<dbReference type="OrthoDB" id="3258243at2"/>
<dbReference type="InterPro" id="IPR046335">
    <property type="entry name" value="LacI/GalR-like_sensor"/>
</dbReference>
<evidence type="ECO:0000256" key="4">
    <source>
        <dbReference type="SAM" id="MobiDB-lite"/>
    </source>
</evidence>
<organism evidence="6 7">
    <name type="scientific">Brachybacterium phenoliresistens</name>
    <dbReference type="NCBI Taxonomy" id="396014"/>
    <lineage>
        <taxon>Bacteria</taxon>
        <taxon>Bacillati</taxon>
        <taxon>Actinomycetota</taxon>
        <taxon>Actinomycetes</taxon>
        <taxon>Micrococcales</taxon>
        <taxon>Dermabacteraceae</taxon>
        <taxon>Brachybacterium</taxon>
    </lineage>
</organism>
<keyword evidence="2" id="KW-0238">DNA-binding</keyword>
<dbReference type="CDD" id="cd01392">
    <property type="entry name" value="HTH_LacI"/>
    <property type="match status" value="1"/>
</dbReference>
<dbReference type="InterPro" id="IPR000843">
    <property type="entry name" value="HTH_LacI"/>
</dbReference>
<dbReference type="Gene3D" id="1.10.260.40">
    <property type="entry name" value="lambda repressor-like DNA-binding domains"/>
    <property type="match status" value="1"/>
</dbReference>
<protein>
    <submittedName>
        <fullName evidence="6">Transcriptional regulator</fullName>
    </submittedName>
</protein>